<evidence type="ECO:0000256" key="5">
    <source>
        <dbReference type="ARBA" id="ARBA00022840"/>
    </source>
</evidence>
<keyword evidence="2" id="KW-0808">Transferase</keyword>
<name>A0ABD6ENU3_9BILA</name>
<dbReference type="EMBL" id="JBGFUD010007611">
    <property type="protein sequence ID" value="MFH4981644.1"/>
    <property type="molecule type" value="Genomic_DNA"/>
</dbReference>
<protein>
    <recommendedName>
        <fullName evidence="7">Protein kinase domain-containing protein</fullName>
    </recommendedName>
</protein>
<accession>A0ABD6ENU3</accession>
<keyword evidence="9" id="KW-1185">Reference proteome</keyword>
<dbReference type="InterPro" id="IPR000719">
    <property type="entry name" value="Prot_kinase_dom"/>
</dbReference>
<dbReference type="PROSITE" id="PS50011">
    <property type="entry name" value="PROTEIN_KINASE_DOM"/>
    <property type="match status" value="1"/>
</dbReference>
<keyword evidence="6" id="KW-1133">Transmembrane helix</keyword>
<feature type="transmembrane region" description="Helical" evidence="6">
    <location>
        <begin position="12"/>
        <end position="36"/>
    </location>
</feature>
<evidence type="ECO:0000313" key="8">
    <source>
        <dbReference type="EMBL" id="MFH4981644.1"/>
    </source>
</evidence>
<dbReference type="GO" id="GO:0004674">
    <property type="term" value="F:protein serine/threonine kinase activity"/>
    <property type="evidence" value="ECO:0007669"/>
    <property type="project" value="UniProtKB-KW"/>
</dbReference>
<dbReference type="PANTHER" id="PTHR24346">
    <property type="entry name" value="MAP/MICROTUBULE AFFINITY-REGULATING KINASE"/>
    <property type="match status" value="1"/>
</dbReference>
<keyword evidence="4" id="KW-0418">Kinase</keyword>
<dbReference type="SMART" id="SM00220">
    <property type="entry name" value="S_TKc"/>
    <property type="match status" value="1"/>
</dbReference>
<keyword evidence="6" id="KW-0812">Transmembrane</keyword>
<dbReference type="InterPro" id="IPR008271">
    <property type="entry name" value="Ser/Thr_kinase_AS"/>
</dbReference>
<sequence length="128" mass="14772">MYQQIAYKDMKFFFTYLNSSALYSNIIGLFQLTYIQCNGAQHESLVKLWMKQIISAVIYMHSLAIAHRDLKLENILLFDDSVVKISDFGFCRMVESNQMSITFCGSRSYSAPEILLGKAYPPFKADVW</sequence>
<keyword evidence="3" id="KW-0547">Nucleotide-binding</keyword>
<dbReference type="GO" id="GO:0005524">
    <property type="term" value="F:ATP binding"/>
    <property type="evidence" value="ECO:0007669"/>
    <property type="project" value="UniProtKB-KW"/>
</dbReference>
<feature type="domain" description="Protein kinase" evidence="7">
    <location>
        <begin position="1"/>
        <end position="128"/>
    </location>
</feature>
<dbReference type="AlphaFoldDB" id="A0ABD6ENU3"/>
<evidence type="ECO:0000256" key="1">
    <source>
        <dbReference type="ARBA" id="ARBA00022527"/>
    </source>
</evidence>
<gene>
    <name evidence="8" type="ORF">AB6A40_008353</name>
</gene>
<proteinExistence type="predicted"/>
<keyword evidence="1" id="KW-0723">Serine/threonine-protein kinase</keyword>
<evidence type="ECO:0000256" key="2">
    <source>
        <dbReference type="ARBA" id="ARBA00022679"/>
    </source>
</evidence>
<evidence type="ECO:0000256" key="6">
    <source>
        <dbReference type="SAM" id="Phobius"/>
    </source>
</evidence>
<comment type="caution">
    <text evidence="8">The sequence shown here is derived from an EMBL/GenBank/DDBJ whole genome shotgun (WGS) entry which is preliminary data.</text>
</comment>
<dbReference type="Proteomes" id="UP001608902">
    <property type="component" value="Unassembled WGS sequence"/>
</dbReference>
<dbReference type="Pfam" id="PF00069">
    <property type="entry name" value="Pkinase"/>
    <property type="match status" value="1"/>
</dbReference>
<dbReference type="PROSITE" id="PS00108">
    <property type="entry name" value="PROTEIN_KINASE_ST"/>
    <property type="match status" value="1"/>
</dbReference>
<evidence type="ECO:0000259" key="7">
    <source>
        <dbReference type="PROSITE" id="PS50011"/>
    </source>
</evidence>
<dbReference type="SUPFAM" id="SSF56112">
    <property type="entry name" value="Protein kinase-like (PK-like)"/>
    <property type="match status" value="1"/>
</dbReference>
<evidence type="ECO:0000256" key="4">
    <source>
        <dbReference type="ARBA" id="ARBA00022777"/>
    </source>
</evidence>
<organism evidence="8 9">
    <name type="scientific">Gnathostoma spinigerum</name>
    <dbReference type="NCBI Taxonomy" id="75299"/>
    <lineage>
        <taxon>Eukaryota</taxon>
        <taxon>Metazoa</taxon>
        <taxon>Ecdysozoa</taxon>
        <taxon>Nematoda</taxon>
        <taxon>Chromadorea</taxon>
        <taxon>Rhabditida</taxon>
        <taxon>Spirurina</taxon>
        <taxon>Gnathostomatomorpha</taxon>
        <taxon>Gnathostomatoidea</taxon>
        <taxon>Gnathostomatidae</taxon>
        <taxon>Gnathostoma</taxon>
    </lineage>
</organism>
<dbReference type="InterPro" id="IPR011009">
    <property type="entry name" value="Kinase-like_dom_sf"/>
</dbReference>
<keyword evidence="6" id="KW-0472">Membrane</keyword>
<dbReference type="Gene3D" id="1.10.510.10">
    <property type="entry name" value="Transferase(Phosphotransferase) domain 1"/>
    <property type="match status" value="1"/>
</dbReference>
<keyword evidence="5" id="KW-0067">ATP-binding</keyword>
<evidence type="ECO:0000313" key="9">
    <source>
        <dbReference type="Proteomes" id="UP001608902"/>
    </source>
</evidence>
<dbReference type="PANTHER" id="PTHR24346:SF82">
    <property type="entry name" value="KP78A-RELATED"/>
    <property type="match status" value="1"/>
</dbReference>
<evidence type="ECO:0000256" key="3">
    <source>
        <dbReference type="ARBA" id="ARBA00022741"/>
    </source>
</evidence>
<reference evidence="8 9" key="1">
    <citation type="submission" date="2024-08" db="EMBL/GenBank/DDBJ databases">
        <title>Gnathostoma spinigerum genome.</title>
        <authorList>
            <person name="Gonzalez-Bertolin B."/>
            <person name="Monzon S."/>
            <person name="Zaballos A."/>
            <person name="Jimenez P."/>
            <person name="Dekumyoy P."/>
            <person name="Varona S."/>
            <person name="Cuesta I."/>
            <person name="Sumanam S."/>
            <person name="Adisakwattana P."/>
            <person name="Gasser R.B."/>
            <person name="Hernandez-Gonzalez A."/>
            <person name="Young N.D."/>
            <person name="Perteguer M.J."/>
        </authorList>
    </citation>
    <scope>NUCLEOTIDE SEQUENCE [LARGE SCALE GENOMIC DNA]</scope>
    <source>
        <strain evidence="8">AL3</strain>
        <tissue evidence="8">Liver</tissue>
    </source>
</reference>